<keyword evidence="2" id="KW-0732">Signal</keyword>
<feature type="domain" description="Transposase (putative) gypsy type" evidence="3">
    <location>
        <begin position="221"/>
        <end position="260"/>
    </location>
</feature>
<keyword evidence="1" id="KW-0175">Coiled coil</keyword>
<dbReference type="AlphaFoldDB" id="A0A4D6NFD8"/>
<dbReference type="InterPro" id="IPR007321">
    <property type="entry name" value="Transposase_28"/>
</dbReference>
<feature type="chain" id="PRO_5020027140" description="Transposase (putative) gypsy type domain-containing protein" evidence="2">
    <location>
        <begin position="31"/>
        <end position="425"/>
    </location>
</feature>
<feature type="coiled-coil region" evidence="1">
    <location>
        <begin position="338"/>
        <end position="372"/>
    </location>
</feature>
<keyword evidence="5" id="KW-1185">Reference proteome</keyword>
<evidence type="ECO:0000259" key="3">
    <source>
        <dbReference type="Pfam" id="PF04195"/>
    </source>
</evidence>
<feature type="signal peptide" evidence="2">
    <location>
        <begin position="1"/>
        <end position="30"/>
    </location>
</feature>
<gene>
    <name evidence="4" type="ORF">DEO72_LG10g2472</name>
</gene>
<protein>
    <recommendedName>
        <fullName evidence="3">Transposase (putative) gypsy type domain-containing protein</fullName>
    </recommendedName>
</protein>
<evidence type="ECO:0000313" key="5">
    <source>
        <dbReference type="Proteomes" id="UP000501690"/>
    </source>
</evidence>
<name>A0A4D6NFD8_VIGUN</name>
<dbReference type="Pfam" id="PF04195">
    <property type="entry name" value="Transposase_28"/>
    <property type="match status" value="1"/>
</dbReference>
<accession>A0A4D6NFD8</accession>
<dbReference type="Proteomes" id="UP000501690">
    <property type="component" value="Linkage Group LG10"/>
</dbReference>
<reference evidence="4 5" key="1">
    <citation type="submission" date="2019-04" db="EMBL/GenBank/DDBJ databases">
        <title>An improved genome assembly and genetic linkage map for asparagus bean, Vigna unguiculata ssp. sesquipedialis.</title>
        <authorList>
            <person name="Xia Q."/>
            <person name="Zhang R."/>
            <person name="Dong Y."/>
        </authorList>
    </citation>
    <scope>NUCLEOTIDE SEQUENCE [LARGE SCALE GENOMIC DNA]</scope>
    <source>
        <tissue evidence="4">Leaf</tissue>
    </source>
</reference>
<evidence type="ECO:0000256" key="2">
    <source>
        <dbReference type="SAM" id="SignalP"/>
    </source>
</evidence>
<proteinExistence type="predicted"/>
<evidence type="ECO:0000313" key="4">
    <source>
        <dbReference type="EMBL" id="QCE11239.1"/>
    </source>
</evidence>
<evidence type="ECO:0000256" key="1">
    <source>
        <dbReference type="SAM" id="Coils"/>
    </source>
</evidence>
<sequence length="425" mass="47988">MADEHEELLSCGSGWRVLLLVWWWNAVGNAETYGNVVTYPLSRGKVERFWKYPLQVGRRSAQFTSPLETALICGSVQDRTMERRGRSDFLGARAWSSVRCVANGFVPLLLAVVAVSRHLRQQVEGEVCLCCDLVKRFCVTCANMTSYDDFYPWASLPLRRETSNFTLDNFIVRYRRGQRLCQSDEEDVLIVRCDLDEPVCANESSDRLGPFCFFYATLLSKVGLRLPLSSFEKGVLSILNVALSQLHPNSWAFIRGFHILWGFAGDLQCLVNQETSSLEEDAHAFIHKAGVSITALCGKMNRLSVVDDQRSKEMSLIQSELTLAKEEITRLVAEVERLQVFKQKLEESGKRVAELETTIRWMEEEITKKERSWRALEEKLANEAASTYGLGFEAALEQVRLFCPSTNVSGADAGKVVVDGQIVEE</sequence>
<dbReference type="EMBL" id="CP039354">
    <property type="protein sequence ID" value="QCE11239.1"/>
    <property type="molecule type" value="Genomic_DNA"/>
</dbReference>
<organism evidence="4 5">
    <name type="scientific">Vigna unguiculata</name>
    <name type="common">Cowpea</name>
    <dbReference type="NCBI Taxonomy" id="3917"/>
    <lineage>
        <taxon>Eukaryota</taxon>
        <taxon>Viridiplantae</taxon>
        <taxon>Streptophyta</taxon>
        <taxon>Embryophyta</taxon>
        <taxon>Tracheophyta</taxon>
        <taxon>Spermatophyta</taxon>
        <taxon>Magnoliopsida</taxon>
        <taxon>eudicotyledons</taxon>
        <taxon>Gunneridae</taxon>
        <taxon>Pentapetalae</taxon>
        <taxon>rosids</taxon>
        <taxon>fabids</taxon>
        <taxon>Fabales</taxon>
        <taxon>Fabaceae</taxon>
        <taxon>Papilionoideae</taxon>
        <taxon>50 kb inversion clade</taxon>
        <taxon>NPAAA clade</taxon>
        <taxon>indigoferoid/millettioid clade</taxon>
        <taxon>Phaseoleae</taxon>
        <taxon>Vigna</taxon>
    </lineage>
</organism>